<proteinExistence type="predicted"/>
<dbReference type="Proteomes" id="UP001175271">
    <property type="component" value="Unassembled WGS sequence"/>
</dbReference>
<gene>
    <name evidence="1" type="ORF">QR680_002951</name>
</gene>
<reference evidence="1" key="1">
    <citation type="submission" date="2023-06" db="EMBL/GenBank/DDBJ databases">
        <title>Genomic analysis of the entomopathogenic nematode Steinernema hermaphroditum.</title>
        <authorList>
            <person name="Schwarz E.M."/>
            <person name="Heppert J.K."/>
            <person name="Baniya A."/>
            <person name="Schwartz H.T."/>
            <person name="Tan C.-H."/>
            <person name="Antoshechkin I."/>
            <person name="Sternberg P.W."/>
            <person name="Goodrich-Blair H."/>
            <person name="Dillman A.R."/>
        </authorList>
    </citation>
    <scope>NUCLEOTIDE SEQUENCE</scope>
    <source>
        <strain evidence="1">PS9179</strain>
        <tissue evidence="1">Whole animal</tissue>
    </source>
</reference>
<sequence length="168" mass="18524">MSGKTSMVKHLIGEEYPGSFIGPGPTKNDGCHAGDQPIVRMSASKKEITRRSCADEGRVHGKAHGDVFGSAFDGSIVRMSAKKEIPEPLDPLGTVSSPSITTMCGAKRWAPGWRWTTQCRSRNCIQSFLSKFRGATLSSPLLKHRTLLDIPGILADQNRNYDFWTRFQ</sequence>
<comment type="caution">
    <text evidence="1">The sequence shown here is derived from an EMBL/GenBank/DDBJ whole genome shotgun (WGS) entry which is preliminary data.</text>
</comment>
<accession>A0AA39LJD6</accession>
<dbReference type="AlphaFoldDB" id="A0AA39LJD6"/>
<dbReference type="Gene3D" id="3.40.50.300">
    <property type="entry name" value="P-loop containing nucleotide triphosphate hydrolases"/>
    <property type="match status" value="1"/>
</dbReference>
<evidence type="ECO:0000313" key="2">
    <source>
        <dbReference type="Proteomes" id="UP001175271"/>
    </source>
</evidence>
<dbReference type="InterPro" id="IPR027417">
    <property type="entry name" value="P-loop_NTPase"/>
</dbReference>
<protein>
    <submittedName>
        <fullName evidence="1">Uncharacterized protein</fullName>
    </submittedName>
</protein>
<keyword evidence="2" id="KW-1185">Reference proteome</keyword>
<organism evidence="1 2">
    <name type="scientific">Steinernema hermaphroditum</name>
    <dbReference type="NCBI Taxonomy" id="289476"/>
    <lineage>
        <taxon>Eukaryota</taxon>
        <taxon>Metazoa</taxon>
        <taxon>Ecdysozoa</taxon>
        <taxon>Nematoda</taxon>
        <taxon>Chromadorea</taxon>
        <taxon>Rhabditida</taxon>
        <taxon>Tylenchina</taxon>
        <taxon>Panagrolaimomorpha</taxon>
        <taxon>Strongyloidoidea</taxon>
        <taxon>Steinernematidae</taxon>
        <taxon>Steinernema</taxon>
    </lineage>
</organism>
<evidence type="ECO:0000313" key="1">
    <source>
        <dbReference type="EMBL" id="KAK0399229.1"/>
    </source>
</evidence>
<dbReference type="EMBL" id="JAUCMV010000005">
    <property type="protein sequence ID" value="KAK0399229.1"/>
    <property type="molecule type" value="Genomic_DNA"/>
</dbReference>
<name>A0AA39LJD6_9BILA</name>